<comment type="caution">
    <text evidence="3">The sequence shown here is derived from an EMBL/GenBank/DDBJ whole genome shotgun (WGS) entry which is preliminary data.</text>
</comment>
<name>A0AAV2HM45_LYMST</name>
<evidence type="ECO:0000256" key="1">
    <source>
        <dbReference type="SAM" id="MobiDB-lite"/>
    </source>
</evidence>
<organism evidence="3 4">
    <name type="scientific">Lymnaea stagnalis</name>
    <name type="common">Great pond snail</name>
    <name type="synonym">Helix stagnalis</name>
    <dbReference type="NCBI Taxonomy" id="6523"/>
    <lineage>
        <taxon>Eukaryota</taxon>
        <taxon>Metazoa</taxon>
        <taxon>Spiralia</taxon>
        <taxon>Lophotrochozoa</taxon>
        <taxon>Mollusca</taxon>
        <taxon>Gastropoda</taxon>
        <taxon>Heterobranchia</taxon>
        <taxon>Euthyneura</taxon>
        <taxon>Panpulmonata</taxon>
        <taxon>Hygrophila</taxon>
        <taxon>Lymnaeoidea</taxon>
        <taxon>Lymnaeidae</taxon>
        <taxon>Lymnaea</taxon>
    </lineage>
</organism>
<accession>A0AAV2HM45</accession>
<reference evidence="3 4" key="1">
    <citation type="submission" date="2024-04" db="EMBL/GenBank/DDBJ databases">
        <authorList>
            <consortium name="Genoscope - CEA"/>
            <person name="William W."/>
        </authorList>
    </citation>
    <scope>NUCLEOTIDE SEQUENCE [LARGE SCALE GENOMIC DNA]</scope>
</reference>
<feature type="region of interest" description="Disordered" evidence="1">
    <location>
        <begin position="103"/>
        <end position="134"/>
    </location>
</feature>
<dbReference type="AlphaFoldDB" id="A0AAV2HM45"/>
<gene>
    <name evidence="3" type="ORF">GSLYS_00008480001</name>
</gene>
<sequence length="149" mass="15873">MSRFFLLFWVTALTVLMTTGTDGQYVYNVNTMPSALNTNPTMCTKVVTAPVQNCPNTVCYMKATVGLCCMGVYRNVNGALYQQCICVTTVQCTAVTAASTTTSTTSTTTSTTTTTPTTTTTTPTTTTTTPTTPTTTKAIAAKRRNLDIN</sequence>
<protein>
    <submittedName>
        <fullName evidence="3">Uncharacterized protein</fullName>
    </submittedName>
</protein>
<evidence type="ECO:0000313" key="3">
    <source>
        <dbReference type="EMBL" id="CAL1534520.1"/>
    </source>
</evidence>
<keyword evidence="2" id="KW-0732">Signal</keyword>
<dbReference type="EMBL" id="CAXITT010000174">
    <property type="protein sequence ID" value="CAL1534520.1"/>
    <property type="molecule type" value="Genomic_DNA"/>
</dbReference>
<dbReference type="Proteomes" id="UP001497497">
    <property type="component" value="Unassembled WGS sequence"/>
</dbReference>
<evidence type="ECO:0000313" key="4">
    <source>
        <dbReference type="Proteomes" id="UP001497497"/>
    </source>
</evidence>
<feature type="chain" id="PRO_5043393657" evidence="2">
    <location>
        <begin position="24"/>
        <end position="149"/>
    </location>
</feature>
<proteinExistence type="predicted"/>
<feature type="signal peptide" evidence="2">
    <location>
        <begin position="1"/>
        <end position="23"/>
    </location>
</feature>
<keyword evidence="4" id="KW-1185">Reference proteome</keyword>
<evidence type="ECO:0000256" key="2">
    <source>
        <dbReference type="SAM" id="SignalP"/>
    </source>
</evidence>